<dbReference type="AlphaFoldDB" id="A0A2T5MCP5"/>
<dbReference type="Proteomes" id="UP000244248">
    <property type="component" value="Unassembled WGS sequence"/>
</dbReference>
<keyword evidence="1" id="KW-0732">Signal</keyword>
<organism evidence="2 3">
    <name type="scientific">Stenotrophobium rhamnosiphilum</name>
    <dbReference type="NCBI Taxonomy" id="2029166"/>
    <lineage>
        <taxon>Bacteria</taxon>
        <taxon>Pseudomonadati</taxon>
        <taxon>Pseudomonadota</taxon>
        <taxon>Gammaproteobacteria</taxon>
        <taxon>Nevskiales</taxon>
        <taxon>Nevskiaceae</taxon>
        <taxon>Stenotrophobium</taxon>
    </lineage>
</organism>
<feature type="signal peptide" evidence="1">
    <location>
        <begin position="1"/>
        <end position="20"/>
    </location>
</feature>
<evidence type="ECO:0000313" key="3">
    <source>
        <dbReference type="Proteomes" id="UP000244248"/>
    </source>
</evidence>
<evidence type="ECO:0008006" key="4">
    <source>
        <dbReference type="Google" id="ProtNLM"/>
    </source>
</evidence>
<accession>A0A2T5MCP5</accession>
<evidence type="ECO:0000313" key="2">
    <source>
        <dbReference type="EMBL" id="PTU30340.1"/>
    </source>
</evidence>
<comment type="caution">
    <text evidence="2">The sequence shown here is derived from an EMBL/GenBank/DDBJ whole genome shotgun (WGS) entry which is preliminary data.</text>
</comment>
<gene>
    <name evidence="2" type="ORF">CJD38_15455</name>
</gene>
<evidence type="ECO:0000256" key="1">
    <source>
        <dbReference type="SAM" id="SignalP"/>
    </source>
</evidence>
<dbReference type="SUPFAM" id="SSF74653">
    <property type="entry name" value="TolA/TonB C-terminal domain"/>
    <property type="match status" value="1"/>
</dbReference>
<reference evidence="2 3" key="1">
    <citation type="submission" date="2018-04" db="EMBL/GenBank/DDBJ databases">
        <title>Novel species isolated from glacier.</title>
        <authorList>
            <person name="Liu Q."/>
            <person name="Xin Y.-H."/>
        </authorList>
    </citation>
    <scope>NUCLEOTIDE SEQUENCE [LARGE SCALE GENOMIC DNA]</scope>
    <source>
        <strain evidence="2 3">GT1R17</strain>
    </source>
</reference>
<name>A0A2T5MCP5_9GAMM</name>
<proteinExistence type="predicted"/>
<dbReference type="Gene3D" id="1.25.40.10">
    <property type="entry name" value="Tetratricopeptide repeat domain"/>
    <property type="match status" value="1"/>
</dbReference>
<sequence>MNRSKLCAVVVLVGILSACAQSGSVKKEDGLNESDKELFLTRTALRQPSPELTRALELDVAPWHKKGVTHVAVKLPQEAIKRHQEAALAALEALSPEVAQDDFDRAWITLEKANVLRDLGRNAESVAAYEKLLNMAHTPVQDWYARYGLFYMSDKKNKEVCDLGIIQREAGSESLPLPPLLRQAAIRGIQGWVWSLIEVEPDGKISNVIVESSSMRVFEKYLIETAYNARFTTKLGVPLGRSCFLRRKDTFKMNPEYRTQISVDDIEVEDNFSYHSIGAAIRVRIAARAEVLAKQAAEKSSGAKASK</sequence>
<dbReference type="InterPro" id="IPR011990">
    <property type="entry name" value="TPR-like_helical_dom_sf"/>
</dbReference>
<protein>
    <recommendedName>
        <fullName evidence="4">TonB C-terminal domain-containing protein</fullName>
    </recommendedName>
</protein>
<dbReference type="SUPFAM" id="SSF48452">
    <property type="entry name" value="TPR-like"/>
    <property type="match status" value="1"/>
</dbReference>
<keyword evidence="3" id="KW-1185">Reference proteome</keyword>
<dbReference type="PROSITE" id="PS51257">
    <property type="entry name" value="PROKAR_LIPOPROTEIN"/>
    <property type="match status" value="1"/>
</dbReference>
<dbReference type="Gene3D" id="3.30.2420.10">
    <property type="entry name" value="TonB"/>
    <property type="match status" value="1"/>
</dbReference>
<dbReference type="EMBL" id="QANS01000006">
    <property type="protein sequence ID" value="PTU30340.1"/>
    <property type="molecule type" value="Genomic_DNA"/>
</dbReference>
<feature type="chain" id="PRO_5015685797" description="TonB C-terminal domain-containing protein" evidence="1">
    <location>
        <begin position="21"/>
        <end position="307"/>
    </location>
</feature>